<evidence type="ECO:0000256" key="3">
    <source>
        <dbReference type="ARBA" id="ARBA00023163"/>
    </source>
</evidence>
<keyword evidence="6" id="KW-1185">Reference proteome</keyword>
<evidence type="ECO:0000256" key="2">
    <source>
        <dbReference type="ARBA" id="ARBA00023125"/>
    </source>
</evidence>
<accession>A0A0R1RP15</accession>
<dbReference type="GO" id="GO:0003677">
    <property type="term" value="F:DNA binding"/>
    <property type="evidence" value="ECO:0007669"/>
    <property type="project" value="UniProtKB-KW"/>
</dbReference>
<dbReference type="eggNOG" id="COG1846">
    <property type="taxonomic scope" value="Bacteria"/>
</dbReference>
<comment type="caution">
    <text evidence="5">The sequence shown here is derived from an EMBL/GenBank/DDBJ whole genome shotgun (WGS) entry which is preliminary data.</text>
</comment>
<protein>
    <recommendedName>
        <fullName evidence="4">HTH marR-type domain-containing protein</fullName>
    </recommendedName>
</protein>
<dbReference type="InterPro" id="IPR036388">
    <property type="entry name" value="WH-like_DNA-bd_sf"/>
</dbReference>
<dbReference type="InterPro" id="IPR036390">
    <property type="entry name" value="WH_DNA-bd_sf"/>
</dbReference>
<dbReference type="SUPFAM" id="SSF46785">
    <property type="entry name" value="Winged helix' DNA-binding domain"/>
    <property type="match status" value="1"/>
</dbReference>
<evidence type="ECO:0000259" key="4">
    <source>
        <dbReference type="PROSITE" id="PS50995"/>
    </source>
</evidence>
<keyword evidence="1" id="KW-0805">Transcription regulation</keyword>
<dbReference type="AlphaFoldDB" id="A0A0R1RP15"/>
<name>A0A0R1RP15_9LACO</name>
<dbReference type="Proteomes" id="UP000051999">
    <property type="component" value="Unassembled WGS sequence"/>
</dbReference>
<organism evidence="5 6">
    <name type="scientific">Furfurilactobacillus rossiae DSM 15814</name>
    <dbReference type="NCBI Taxonomy" id="1114972"/>
    <lineage>
        <taxon>Bacteria</taxon>
        <taxon>Bacillati</taxon>
        <taxon>Bacillota</taxon>
        <taxon>Bacilli</taxon>
        <taxon>Lactobacillales</taxon>
        <taxon>Lactobacillaceae</taxon>
        <taxon>Furfurilactobacillus</taxon>
    </lineage>
</organism>
<sequence>MKPMLATDDGILAQLNIVSRKLQMQLNNELMPLQLTASNYYFLLKLNLVGQMTQDQLFHQIYLSPSNVTRRLDELIRLGLVKKTRATDDKRSWNISLTNKGTRLIPALKHVLAHINQESLGALSAAQVDAFTESLVQIAVSLT</sequence>
<reference evidence="5 6" key="1">
    <citation type="journal article" date="2015" name="Genome Announc.">
        <title>Expanding the biotechnology potential of lactobacilli through comparative genomics of 213 strains and associated genera.</title>
        <authorList>
            <person name="Sun Z."/>
            <person name="Harris H.M."/>
            <person name="McCann A."/>
            <person name="Guo C."/>
            <person name="Argimon S."/>
            <person name="Zhang W."/>
            <person name="Yang X."/>
            <person name="Jeffery I.B."/>
            <person name="Cooney J.C."/>
            <person name="Kagawa T.F."/>
            <person name="Liu W."/>
            <person name="Song Y."/>
            <person name="Salvetti E."/>
            <person name="Wrobel A."/>
            <person name="Rasinkangas P."/>
            <person name="Parkhill J."/>
            <person name="Rea M.C."/>
            <person name="O'Sullivan O."/>
            <person name="Ritari J."/>
            <person name="Douillard F.P."/>
            <person name="Paul Ross R."/>
            <person name="Yang R."/>
            <person name="Briner A.E."/>
            <person name="Felis G.E."/>
            <person name="de Vos W.M."/>
            <person name="Barrangou R."/>
            <person name="Klaenhammer T.R."/>
            <person name="Caufield P.W."/>
            <person name="Cui Y."/>
            <person name="Zhang H."/>
            <person name="O'Toole P.W."/>
        </authorList>
    </citation>
    <scope>NUCLEOTIDE SEQUENCE [LARGE SCALE GENOMIC DNA]</scope>
    <source>
        <strain evidence="5 6">DSM 15814</strain>
    </source>
</reference>
<dbReference type="STRING" id="1114972.FD35_GL002390"/>
<dbReference type="GO" id="GO:0003700">
    <property type="term" value="F:DNA-binding transcription factor activity"/>
    <property type="evidence" value="ECO:0007669"/>
    <property type="project" value="InterPro"/>
</dbReference>
<dbReference type="InterPro" id="IPR000835">
    <property type="entry name" value="HTH_MarR-typ"/>
</dbReference>
<dbReference type="Pfam" id="PF01047">
    <property type="entry name" value="MarR"/>
    <property type="match status" value="1"/>
</dbReference>
<proteinExistence type="predicted"/>
<dbReference type="PROSITE" id="PS50995">
    <property type="entry name" value="HTH_MARR_2"/>
    <property type="match status" value="1"/>
</dbReference>
<dbReference type="InterPro" id="IPR023187">
    <property type="entry name" value="Tscrpt_reg_MarR-type_CS"/>
</dbReference>
<keyword evidence="2" id="KW-0238">DNA-binding</keyword>
<evidence type="ECO:0000313" key="5">
    <source>
        <dbReference type="EMBL" id="KRL55858.1"/>
    </source>
</evidence>
<feature type="domain" description="HTH marR-type" evidence="4">
    <location>
        <begin position="8"/>
        <end position="140"/>
    </location>
</feature>
<dbReference type="PANTHER" id="PTHR42756:SF1">
    <property type="entry name" value="TRANSCRIPTIONAL REPRESSOR OF EMRAB OPERON"/>
    <property type="match status" value="1"/>
</dbReference>
<dbReference type="Gene3D" id="1.10.10.10">
    <property type="entry name" value="Winged helix-like DNA-binding domain superfamily/Winged helix DNA-binding domain"/>
    <property type="match status" value="1"/>
</dbReference>
<evidence type="ECO:0000313" key="6">
    <source>
        <dbReference type="Proteomes" id="UP000051999"/>
    </source>
</evidence>
<dbReference type="PRINTS" id="PR00598">
    <property type="entry name" value="HTHMARR"/>
</dbReference>
<keyword evidence="3" id="KW-0804">Transcription</keyword>
<dbReference type="PANTHER" id="PTHR42756">
    <property type="entry name" value="TRANSCRIPTIONAL REGULATOR, MARR"/>
    <property type="match status" value="1"/>
</dbReference>
<evidence type="ECO:0000256" key="1">
    <source>
        <dbReference type="ARBA" id="ARBA00023015"/>
    </source>
</evidence>
<dbReference type="SMART" id="SM00347">
    <property type="entry name" value="HTH_MARR"/>
    <property type="match status" value="1"/>
</dbReference>
<dbReference type="EMBL" id="AZFF01000006">
    <property type="protein sequence ID" value="KRL55858.1"/>
    <property type="molecule type" value="Genomic_DNA"/>
</dbReference>
<dbReference type="PROSITE" id="PS01117">
    <property type="entry name" value="HTH_MARR_1"/>
    <property type="match status" value="1"/>
</dbReference>
<gene>
    <name evidence="5" type="ORF">FD35_GL002390</name>
</gene>
<dbReference type="PATRIC" id="fig|1114972.6.peg.2453"/>